<dbReference type="Proteomes" id="UP000600171">
    <property type="component" value="Unassembled WGS sequence"/>
</dbReference>
<accession>A0A917MU41</accession>
<evidence type="ECO:0000313" key="4">
    <source>
        <dbReference type="Proteomes" id="UP000600171"/>
    </source>
</evidence>
<organism evidence="3 4">
    <name type="scientific">Rothia aerolata</name>
    <dbReference type="NCBI Taxonomy" id="1812262"/>
    <lineage>
        <taxon>Bacteria</taxon>
        <taxon>Bacillati</taxon>
        <taxon>Actinomycetota</taxon>
        <taxon>Actinomycetes</taxon>
        <taxon>Micrococcales</taxon>
        <taxon>Micrococcaceae</taxon>
        <taxon>Rothia</taxon>
    </lineage>
</organism>
<dbReference type="Pfam" id="PF11377">
    <property type="entry name" value="DUF3180"/>
    <property type="match status" value="1"/>
</dbReference>
<evidence type="ECO:0008006" key="5">
    <source>
        <dbReference type="Google" id="ProtNLM"/>
    </source>
</evidence>
<evidence type="ECO:0000256" key="2">
    <source>
        <dbReference type="SAM" id="Phobius"/>
    </source>
</evidence>
<dbReference type="InterPro" id="IPR021517">
    <property type="entry name" value="DUF3180"/>
</dbReference>
<evidence type="ECO:0000256" key="1">
    <source>
        <dbReference type="SAM" id="MobiDB-lite"/>
    </source>
</evidence>
<name>A0A917MU41_9MICC</name>
<feature type="region of interest" description="Disordered" evidence="1">
    <location>
        <begin position="148"/>
        <end position="170"/>
    </location>
</feature>
<reference evidence="3 4" key="1">
    <citation type="journal article" date="2014" name="Int. J. Syst. Evol. Microbiol.">
        <title>Complete genome sequence of Corynebacterium casei LMG S-19264T (=DSM 44701T), isolated from a smear-ripened cheese.</title>
        <authorList>
            <consortium name="US DOE Joint Genome Institute (JGI-PGF)"/>
            <person name="Walter F."/>
            <person name="Albersmeier A."/>
            <person name="Kalinowski J."/>
            <person name="Ruckert C."/>
        </authorList>
    </citation>
    <scope>NUCLEOTIDE SEQUENCE [LARGE SCALE GENOMIC DNA]</scope>
    <source>
        <strain evidence="3 4">CCM 8669</strain>
    </source>
</reference>
<sequence>MLKIRVLILVFVLALAAGALLNGISVGAGGPVLQPPLLFFVISMVISGITLFFGMEVRKYSNRQRRKDAKLMDPLLAARTAVFAQACAYTGAVMAGWSTALLVFQIPLFAARQLWNPLLEAGANLLGGLVMVIVGLIVEAWCKIPPEDGADTGSQPAVNSRESQGYARND</sequence>
<comment type="caution">
    <text evidence="3">The sequence shown here is derived from an EMBL/GenBank/DDBJ whole genome shotgun (WGS) entry which is preliminary data.</text>
</comment>
<evidence type="ECO:0000313" key="3">
    <source>
        <dbReference type="EMBL" id="GGH64222.1"/>
    </source>
</evidence>
<gene>
    <name evidence="3" type="ORF">GCM10007359_16320</name>
</gene>
<proteinExistence type="predicted"/>
<feature type="transmembrane region" description="Helical" evidence="2">
    <location>
        <begin position="76"/>
        <end position="98"/>
    </location>
</feature>
<dbReference type="AlphaFoldDB" id="A0A917MU41"/>
<feature type="transmembrane region" description="Helical" evidence="2">
    <location>
        <begin position="118"/>
        <end position="138"/>
    </location>
</feature>
<keyword evidence="2" id="KW-1133">Transmembrane helix</keyword>
<keyword evidence="4" id="KW-1185">Reference proteome</keyword>
<keyword evidence="2" id="KW-0472">Membrane</keyword>
<keyword evidence="2" id="KW-0812">Transmembrane</keyword>
<protein>
    <recommendedName>
        <fullName evidence="5">DUF3180 domain-containing protein</fullName>
    </recommendedName>
</protein>
<dbReference type="EMBL" id="BMDC01000003">
    <property type="protein sequence ID" value="GGH64222.1"/>
    <property type="molecule type" value="Genomic_DNA"/>
</dbReference>
<feature type="transmembrane region" description="Helical" evidence="2">
    <location>
        <begin position="37"/>
        <end position="55"/>
    </location>
</feature>
<feature type="compositionally biased region" description="Polar residues" evidence="1">
    <location>
        <begin position="152"/>
        <end position="163"/>
    </location>
</feature>